<accession>A0A0F9CYT0</accession>
<name>A0A0F9CYT0_9ZZZZ</name>
<gene>
    <name evidence="1" type="ORF">LCGC14_2264210</name>
</gene>
<dbReference type="AlphaFoldDB" id="A0A0F9CYT0"/>
<evidence type="ECO:0000313" key="1">
    <source>
        <dbReference type="EMBL" id="KKL54558.1"/>
    </source>
</evidence>
<comment type="caution">
    <text evidence="1">The sequence shown here is derived from an EMBL/GenBank/DDBJ whole genome shotgun (WGS) entry which is preliminary data.</text>
</comment>
<dbReference type="EMBL" id="LAZR01031157">
    <property type="protein sequence ID" value="KKL54558.1"/>
    <property type="molecule type" value="Genomic_DNA"/>
</dbReference>
<sequence length="593" mass="63660">LSTLVRAGRNCFLHARNASSSAHFLSGHVGALFELTHPRSLTDSKVETTGASDSAFIDVKGAWGFNTSGTWSGTVRIIRNLNGLGDETFRTFVANTVGARNIQLNRTGRLIEREDNVQYKIVTEAGMSAAFSADITVNSSVKVGIVRIDSITSTTEAACTVLTPIGGTSADTTKRWAEGAWSGVQGYPKSIAFFAERAIYVGRRNVWLSRVGDFENFDAGVLDADAFTVSLSTTNEIIWVDTVDKVIVIGTTGPPWTVQSNKVSTPISPTNFTVDEQSGFGSADIQGVKVNNAIIFVDFVQKKLHEFAWNADEQKYRTPELTLLAEHFSNSSTVTWLSHQKNPESILWFGLADGTLHSLTYQRDQNVVAYAAHPMDSANSPSVSSGSVIPSTGEDEVWLSVERNLDGVDVTCIERMTPRTITDDDDFHFADCAVIYDDVAATVISGGSHLEGETVAILADGVSVAPQVVSSGTITLATAASKVHYGLPFTPQVKPMRLDVETGAGSSHGSISQIPELVLSLLESKNVSFGDSIDDLVDVDLDHEDLVNNSEITDVFTGDVTVSQDGGFSIEDSIVISSSKTNTVTDATPLTLR</sequence>
<reference evidence="1" key="1">
    <citation type="journal article" date="2015" name="Nature">
        <title>Complex archaea that bridge the gap between prokaryotes and eukaryotes.</title>
        <authorList>
            <person name="Spang A."/>
            <person name="Saw J.H."/>
            <person name="Jorgensen S.L."/>
            <person name="Zaremba-Niedzwiedzka K."/>
            <person name="Martijn J."/>
            <person name="Lind A.E."/>
            <person name="van Eijk R."/>
            <person name="Schleper C."/>
            <person name="Guy L."/>
            <person name="Ettema T.J."/>
        </authorList>
    </citation>
    <scope>NUCLEOTIDE SEQUENCE</scope>
</reference>
<evidence type="ECO:0008006" key="2">
    <source>
        <dbReference type="Google" id="ProtNLM"/>
    </source>
</evidence>
<feature type="non-terminal residue" evidence="1">
    <location>
        <position position="593"/>
    </location>
</feature>
<protein>
    <recommendedName>
        <fullName evidence="2">Ubiquitin-activating enzyme E1 FCCH domain-containing protein</fullName>
    </recommendedName>
</protein>
<proteinExistence type="predicted"/>
<feature type="non-terminal residue" evidence="1">
    <location>
        <position position="1"/>
    </location>
</feature>
<organism evidence="1">
    <name type="scientific">marine sediment metagenome</name>
    <dbReference type="NCBI Taxonomy" id="412755"/>
    <lineage>
        <taxon>unclassified sequences</taxon>
        <taxon>metagenomes</taxon>
        <taxon>ecological metagenomes</taxon>
    </lineage>
</organism>